<dbReference type="EMBL" id="CP024161">
    <property type="protein sequence ID" value="ATP59457.1"/>
    <property type="molecule type" value="Genomic_DNA"/>
</dbReference>
<evidence type="ECO:0000256" key="7">
    <source>
        <dbReference type="ARBA" id="ARBA00022801"/>
    </source>
</evidence>
<comment type="function">
    <text evidence="9">Single strand-specific metallo-endoribonuclease involved in late-stage 70S ribosome quality control and in maturation of the 3' terminus of the 16S rRNA.</text>
</comment>
<name>A0AAJ5NQG1_9BACT</name>
<evidence type="ECO:0000256" key="9">
    <source>
        <dbReference type="HAMAP-Rule" id="MF_00009"/>
    </source>
</evidence>
<evidence type="ECO:0000256" key="1">
    <source>
        <dbReference type="ARBA" id="ARBA00010875"/>
    </source>
</evidence>
<dbReference type="Gene3D" id="3.40.390.30">
    <property type="entry name" value="Metalloproteases ('zincins'), catalytic domain"/>
    <property type="match status" value="1"/>
</dbReference>
<keyword evidence="11" id="KW-0645">Protease</keyword>
<proteinExistence type="inferred from homology"/>
<feature type="binding site" evidence="9">
    <location>
        <position position="126"/>
    </location>
    <ligand>
        <name>Zn(2+)</name>
        <dbReference type="ChEBI" id="CHEBI:29105"/>
        <note>catalytic</note>
    </ligand>
</feature>
<dbReference type="InterPro" id="IPR023091">
    <property type="entry name" value="MetalPrtase_cat_dom_sf_prd"/>
</dbReference>
<keyword evidence="4 9" id="KW-0540">Nuclease</keyword>
<keyword evidence="9" id="KW-0963">Cytoplasm</keyword>
<reference evidence="11 13" key="2">
    <citation type="submission" date="2019-01" db="EMBL/GenBank/DDBJ databases">
        <authorList>
            <consortium name="Pathogen Informatics"/>
        </authorList>
    </citation>
    <scope>NUCLEOTIDE SEQUENCE [LARGE SCALE GENOMIC DNA]</scope>
    <source>
        <strain evidence="11 13">NCTC10125</strain>
    </source>
</reference>
<dbReference type="InterPro" id="IPR020549">
    <property type="entry name" value="YbeY_CS"/>
</dbReference>
<dbReference type="InterPro" id="IPR002036">
    <property type="entry name" value="YbeY"/>
</dbReference>
<comment type="cofactor">
    <cofactor evidence="9">
        <name>Zn(2+)</name>
        <dbReference type="ChEBI" id="CHEBI:29105"/>
    </cofactor>
    <text evidence="9">Binds 1 zinc ion.</text>
</comment>
<dbReference type="Pfam" id="PF02130">
    <property type="entry name" value="YbeY"/>
    <property type="match status" value="1"/>
</dbReference>
<evidence type="ECO:0000313" key="12">
    <source>
        <dbReference type="Proteomes" id="UP000224629"/>
    </source>
</evidence>
<dbReference type="EC" id="3.1.-.-" evidence="9"/>
<evidence type="ECO:0000256" key="5">
    <source>
        <dbReference type="ARBA" id="ARBA00022723"/>
    </source>
</evidence>
<evidence type="ECO:0000313" key="13">
    <source>
        <dbReference type="Proteomes" id="UP000289629"/>
    </source>
</evidence>
<evidence type="ECO:0000256" key="6">
    <source>
        <dbReference type="ARBA" id="ARBA00022759"/>
    </source>
</evidence>
<dbReference type="Proteomes" id="UP000224629">
    <property type="component" value="Chromosome"/>
</dbReference>
<evidence type="ECO:0000256" key="2">
    <source>
        <dbReference type="ARBA" id="ARBA00022517"/>
    </source>
</evidence>
<keyword evidence="2 9" id="KW-0690">Ribosome biogenesis</keyword>
<dbReference type="NCBIfam" id="TIGR00043">
    <property type="entry name" value="rRNA maturation RNase YbeY"/>
    <property type="match status" value="1"/>
</dbReference>
<dbReference type="AlphaFoldDB" id="A0AAJ5NQG1"/>
<dbReference type="GO" id="GO:0008270">
    <property type="term" value="F:zinc ion binding"/>
    <property type="evidence" value="ECO:0007669"/>
    <property type="project" value="UniProtKB-UniRule"/>
</dbReference>
<feature type="binding site" evidence="9">
    <location>
        <position position="120"/>
    </location>
    <ligand>
        <name>Zn(2+)</name>
        <dbReference type="ChEBI" id="CHEBI:29105"/>
        <note>catalytic</note>
    </ligand>
</feature>
<accession>A0AAJ5NQG1</accession>
<dbReference type="PROSITE" id="PS01306">
    <property type="entry name" value="UPF0054"/>
    <property type="match status" value="1"/>
</dbReference>
<dbReference type="EMBL" id="LR214971">
    <property type="protein sequence ID" value="VEU61289.1"/>
    <property type="molecule type" value="Genomic_DNA"/>
</dbReference>
<keyword evidence="3 9" id="KW-0698">rRNA processing</keyword>
<keyword evidence="11" id="KW-0482">Metalloprotease</keyword>
<keyword evidence="8 9" id="KW-0862">Zinc</keyword>
<evidence type="ECO:0000256" key="4">
    <source>
        <dbReference type="ARBA" id="ARBA00022722"/>
    </source>
</evidence>
<dbReference type="PANTHER" id="PTHR46986:SF1">
    <property type="entry name" value="ENDORIBONUCLEASE YBEY, CHLOROPLASTIC"/>
    <property type="match status" value="1"/>
</dbReference>
<gene>
    <name evidence="9 10" type="primary">ybeY</name>
    <name evidence="10" type="ORF">CSW10_00575</name>
    <name evidence="11" type="ORF">NCTC10125_00117</name>
</gene>
<sequence length="150" mass="17737">MKATINFLNQSKIKFKYLKLFRKIFKLLVEKENLVGEINLDLMLITEQKAQKLALEFKKQDYIPDVLSFPSNFFVNDSDSSFHFLGEIFMTPTKILKQADEYGHSEEREFSYLFVHSIYHLLGFDHQDEQANKRMHEKVEDILVILGISR</sequence>
<keyword evidence="5 9" id="KW-0479">Metal-binding</keyword>
<comment type="subcellular location">
    <subcellularLocation>
        <location evidence="9">Cytoplasm</location>
    </subcellularLocation>
</comment>
<reference evidence="10 12" key="1">
    <citation type="submission" date="2017-10" db="EMBL/GenBank/DDBJ databases">
        <title>Genome-wide analysis of the first isolated strain mycoplasma dispar GS01.</title>
        <authorList>
            <person name="Hao H."/>
            <person name="Chen S."/>
            <person name="Zhao P."/>
            <person name="Chu Y."/>
            <person name="Liu Y."/>
        </authorList>
    </citation>
    <scope>NUCLEOTIDE SEQUENCE [LARGE SCALE GENOMIC DNA]</scope>
    <source>
        <strain evidence="10 12">GS01</strain>
    </source>
</reference>
<keyword evidence="12" id="KW-1185">Reference proteome</keyword>
<evidence type="ECO:0000256" key="8">
    <source>
        <dbReference type="ARBA" id="ARBA00022833"/>
    </source>
</evidence>
<dbReference type="GO" id="GO:0005737">
    <property type="term" value="C:cytoplasm"/>
    <property type="evidence" value="ECO:0007669"/>
    <property type="project" value="UniProtKB-SubCell"/>
</dbReference>
<dbReference type="RefSeq" id="WP_044635191.1">
    <property type="nucleotide sequence ID" value="NZ_CP007229.1"/>
</dbReference>
<dbReference type="SUPFAM" id="SSF55486">
    <property type="entry name" value="Metalloproteases ('zincins'), catalytic domain"/>
    <property type="match status" value="1"/>
</dbReference>
<keyword evidence="6 9" id="KW-0255">Endonuclease</keyword>
<feature type="binding site" evidence="9">
    <location>
        <position position="116"/>
    </location>
    <ligand>
        <name>Zn(2+)</name>
        <dbReference type="ChEBI" id="CHEBI:29105"/>
        <note>catalytic</note>
    </ligand>
</feature>
<dbReference type="GO" id="GO:0004222">
    <property type="term" value="F:metalloendopeptidase activity"/>
    <property type="evidence" value="ECO:0007669"/>
    <property type="project" value="InterPro"/>
</dbReference>
<dbReference type="HAMAP" id="MF_00009">
    <property type="entry name" value="Endoribonucl_YbeY"/>
    <property type="match status" value="1"/>
</dbReference>
<dbReference type="GO" id="GO:0004521">
    <property type="term" value="F:RNA endonuclease activity"/>
    <property type="evidence" value="ECO:0007669"/>
    <property type="project" value="UniProtKB-UniRule"/>
</dbReference>
<organism evidence="11 13">
    <name type="scientific">Mesomycoplasma dispar</name>
    <dbReference type="NCBI Taxonomy" id="86660"/>
    <lineage>
        <taxon>Bacteria</taxon>
        <taxon>Bacillati</taxon>
        <taxon>Mycoplasmatota</taxon>
        <taxon>Mycoplasmoidales</taxon>
        <taxon>Metamycoplasmataceae</taxon>
        <taxon>Mesomycoplasma</taxon>
    </lineage>
</organism>
<dbReference type="Proteomes" id="UP000289629">
    <property type="component" value="Chromosome"/>
</dbReference>
<protein>
    <recommendedName>
        <fullName evidence="9">Endoribonuclease YbeY</fullName>
        <ecNumber evidence="9">3.1.-.-</ecNumber>
    </recommendedName>
</protein>
<comment type="similarity">
    <text evidence="1 9">Belongs to the endoribonuclease YbeY family.</text>
</comment>
<evidence type="ECO:0000313" key="11">
    <source>
        <dbReference type="EMBL" id="VEU61289.1"/>
    </source>
</evidence>
<keyword evidence="7 9" id="KW-0378">Hydrolase</keyword>
<evidence type="ECO:0000313" key="10">
    <source>
        <dbReference type="EMBL" id="ATP59457.1"/>
    </source>
</evidence>
<dbReference type="GO" id="GO:0006364">
    <property type="term" value="P:rRNA processing"/>
    <property type="evidence" value="ECO:0007669"/>
    <property type="project" value="UniProtKB-UniRule"/>
</dbReference>
<dbReference type="PANTHER" id="PTHR46986">
    <property type="entry name" value="ENDORIBONUCLEASE YBEY, CHLOROPLASTIC"/>
    <property type="match status" value="1"/>
</dbReference>
<dbReference type="KEGG" id="mds:MDIS_00620"/>
<evidence type="ECO:0000256" key="3">
    <source>
        <dbReference type="ARBA" id="ARBA00022552"/>
    </source>
</evidence>